<dbReference type="SUPFAM" id="SSF56784">
    <property type="entry name" value="HAD-like"/>
    <property type="match status" value="1"/>
</dbReference>
<dbReference type="SUPFAM" id="SSF53756">
    <property type="entry name" value="UDP-Glycosyltransferase/glycogen phosphorylase"/>
    <property type="match status" value="1"/>
</dbReference>
<comment type="caution">
    <text evidence="4">The sequence shown here is derived from an EMBL/GenBank/DDBJ whole genome shotgun (WGS) entry which is preliminary data.</text>
</comment>
<dbReference type="SUPFAM" id="SSF49452">
    <property type="entry name" value="Starch-binding domain-like"/>
    <property type="match status" value="1"/>
</dbReference>
<evidence type="ECO:0000313" key="5">
    <source>
        <dbReference type="Proteomes" id="UP001162131"/>
    </source>
</evidence>
<dbReference type="Proteomes" id="UP001162131">
    <property type="component" value="Unassembled WGS sequence"/>
</dbReference>
<dbReference type="PANTHER" id="PTHR10788:SF94">
    <property type="entry name" value="ALPHA,ALPHA-TREHALOSE-PHOSPHATE SYNTHASE [UDP-FORMING] 5"/>
    <property type="match status" value="1"/>
</dbReference>
<dbReference type="InterPro" id="IPR013784">
    <property type="entry name" value="Carb-bd-like_fold"/>
</dbReference>
<evidence type="ECO:0000256" key="2">
    <source>
        <dbReference type="ARBA" id="ARBA00006330"/>
    </source>
</evidence>
<dbReference type="Gene3D" id="2.60.40.10">
    <property type="entry name" value="Immunoglobulins"/>
    <property type="match status" value="1"/>
</dbReference>
<protein>
    <recommendedName>
        <fullName evidence="3">CBM20 domain-containing protein</fullName>
    </recommendedName>
</protein>
<dbReference type="PROSITE" id="PS51166">
    <property type="entry name" value="CBM20"/>
    <property type="match status" value="1"/>
</dbReference>
<evidence type="ECO:0000259" key="3">
    <source>
        <dbReference type="PROSITE" id="PS51166"/>
    </source>
</evidence>
<dbReference type="CDD" id="cd05467">
    <property type="entry name" value="CBM20"/>
    <property type="match status" value="1"/>
</dbReference>
<feature type="domain" description="CBM20" evidence="3">
    <location>
        <begin position="1"/>
        <end position="105"/>
    </location>
</feature>
<dbReference type="InterPro" id="IPR023214">
    <property type="entry name" value="HAD_sf"/>
</dbReference>
<keyword evidence="5" id="KW-1185">Reference proteome</keyword>
<dbReference type="CDD" id="cd01627">
    <property type="entry name" value="HAD_TPP"/>
    <property type="match status" value="1"/>
</dbReference>
<dbReference type="Pfam" id="PF00686">
    <property type="entry name" value="CBM_20"/>
    <property type="match status" value="1"/>
</dbReference>
<evidence type="ECO:0000256" key="1">
    <source>
        <dbReference type="ARBA" id="ARBA00005409"/>
    </source>
</evidence>
<dbReference type="Pfam" id="PF02358">
    <property type="entry name" value="Trehalose_PPase"/>
    <property type="match status" value="1"/>
</dbReference>
<dbReference type="Pfam" id="PF00982">
    <property type="entry name" value="Glyco_transf_20"/>
    <property type="match status" value="1"/>
</dbReference>
<sequence length="987" mass="113430">MSSSQNVRVTFEYMANTQPGEDIIVVGEAEELGAWNPLKGIAMKTDPDRYPVWSTSVPILLKSNTTTYYKYVYRNQLSCKWEELKENRILEVEDYNMIVRDEAGSHISRQIQCQIDPSITLARTLENPIITIDEGQRFSPDSSSLIIVSMNLPIIVERNPSYEAEKPNSEKWIFTKARGLWLPVLYEIAIRENINFIWIGWPYIYVEDEAEQEELANELRAKYKCEPLFIPEDTMAMHTQFCNGILYPLFSNIIGTSRKNNPQYSEESWEAYRKVNSLAADKIMKVYKDELIWVHDYQLLLTPSFVSRRTRDILNIGIFLHNPFPSSEIFRVLPHREAILHAMLCCDLIGFHLFQYARHFLDSCKRLLGIDHQFSPKGYLMLDYYGRHIMIRIGHLGIEPRIIENVVNTEEYGNLVKELKAQYSGKKVLVGIDPLHRLSGIALKLNAFKLSMRNLQHHKNKIVFVQLLIEAKNSSDKERDEVLAEIVRLKDEINSEIGLNVVEFIDGSVITRPMRYAYMSIAAGIVNSSYREGLFLIPFEVIAINKERPVEIIISEFTGVSRALSSLKRVNPFDIVQLEGEIHYLITTPTSSQNVLKRKRDLDYINSNTTSKWADNFLTDLIRARKDTKHFQYVTHGLGDKLKLIALKKKFSLLRADYLLKAYKETKNRVFFFDNEGTLSNLLRQVEIDKSVGPSEKIVNCLNDLCKDERNTVFVVTGRSRKVVENWFAPVQGLGMAAEYGAVLKWNYANTWDSSFNGELPWIETAKQIIGAYVTRTEGSTMEIKDCSVVFSYRDTDPDIGSWQAKELISHLEILLKPFMNECEVSAGLGYVEVKLQGTTKGTALYKILQDLKERRGPPDFVLAMGDDIADEEMFKVVKILKKEGSHLLANKRELKSFTCTVGRKPSTADFYVNDASEVVHILEQLRGWSNVCKKNYSYGDLRTLSNRQSYRLSGQFDNRSPLLKPMEAYAEESDEEEPLSPMKWKS</sequence>
<comment type="similarity">
    <text evidence="1">In the N-terminal section; belongs to the glycosyltransferase 20 family.</text>
</comment>
<gene>
    <name evidence="4" type="ORF">BSTOLATCC_MIC49317</name>
</gene>
<dbReference type="InterPro" id="IPR001830">
    <property type="entry name" value="Glyco_trans_20"/>
</dbReference>
<dbReference type="Gene3D" id="3.40.50.1000">
    <property type="entry name" value="HAD superfamily/HAD-like"/>
    <property type="match status" value="2"/>
</dbReference>
<dbReference type="NCBIfam" id="TIGR00685">
    <property type="entry name" value="T6PP"/>
    <property type="match status" value="1"/>
</dbReference>
<name>A0AAU9JYP8_9CILI</name>
<dbReference type="InterPro" id="IPR002044">
    <property type="entry name" value="CBM20"/>
</dbReference>
<dbReference type="GO" id="GO:0005829">
    <property type="term" value="C:cytosol"/>
    <property type="evidence" value="ECO:0007669"/>
    <property type="project" value="TreeGrafter"/>
</dbReference>
<dbReference type="PANTHER" id="PTHR10788">
    <property type="entry name" value="TREHALOSE-6-PHOSPHATE SYNTHASE"/>
    <property type="match status" value="1"/>
</dbReference>
<evidence type="ECO:0000313" key="4">
    <source>
        <dbReference type="EMBL" id="CAG9329696.1"/>
    </source>
</evidence>
<dbReference type="AlphaFoldDB" id="A0AAU9JYP8"/>
<reference evidence="4" key="1">
    <citation type="submission" date="2021-09" db="EMBL/GenBank/DDBJ databases">
        <authorList>
            <consortium name="AG Swart"/>
            <person name="Singh M."/>
            <person name="Singh A."/>
            <person name="Seah K."/>
            <person name="Emmerich C."/>
        </authorList>
    </citation>
    <scope>NUCLEOTIDE SEQUENCE</scope>
    <source>
        <strain evidence="4">ATCC30299</strain>
    </source>
</reference>
<dbReference type="GO" id="GO:0004805">
    <property type="term" value="F:trehalose-phosphatase activity"/>
    <property type="evidence" value="ECO:0007669"/>
    <property type="project" value="TreeGrafter"/>
</dbReference>
<dbReference type="NCBIfam" id="TIGR01484">
    <property type="entry name" value="HAD-SF-IIB"/>
    <property type="match status" value="1"/>
</dbReference>
<dbReference type="InterPro" id="IPR013783">
    <property type="entry name" value="Ig-like_fold"/>
</dbReference>
<dbReference type="GO" id="GO:2001070">
    <property type="term" value="F:starch binding"/>
    <property type="evidence" value="ECO:0007669"/>
    <property type="project" value="InterPro"/>
</dbReference>
<dbReference type="FunFam" id="3.40.50.1000:FF:000052">
    <property type="entry name" value="Alpha,alpha-trehalose-phosphate synthase [UDP-forming] 6"/>
    <property type="match status" value="1"/>
</dbReference>
<comment type="similarity">
    <text evidence="2">In the C-terminal section; belongs to the trehalose phosphatase family.</text>
</comment>
<dbReference type="GO" id="GO:0005992">
    <property type="term" value="P:trehalose biosynthetic process"/>
    <property type="evidence" value="ECO:0007669"/>
    <property type="project" value="InterPro"/>
</dbReference>
<dbReference type="InterPro" id="IPR003337">
    <property type="entry name" value="Trehalose_PPase"/>
</dbReference>
<organism evidence="4 5">
    <name type="scientific">Blepharisma stoltei</name>
    <dbReference type="NCBI Taxonomy" id="1481888"/>
    <lineage>
        <taxon>Eukaryota</taxon>
        <taxon>Sar</taxon>
        <taxon>Alveolata</taxon>
        <taxon>Ciliophora</taxon>
        <taxon>Postciliodesmatophora</taxon>
        <taxon>Heterotrichea</taxon>
        <taxon>Heterotrichida</taxon>
        <taxon>Blepharismidae</taxon>
        <taxon>Blepharisma</taxon>
    </lineage>
</organism>
<dbReference type="EMBL" id="CAJZBQ010000048">
    <property type="protein sequence ID" value="CAG9329696.1"/>
    <property type="molecule type" value="Genomic_DNA"/>
</dbReference>
<dbReference type="Gene3D" id="3.40.50.2000">
    <property type="entry name" value="Glycogen Phosphorylase B"/>
    <property type="match status" value="2"/>
</dbReference>
<dbReference type="SMART" id="SM01065">
    <property type="entry name" value="CBM_2"/>
    <property type="match status" value="1"/>
</dbReference>
<accession>A0AAU9JYP8</accession>
<dbReference type="InterPro" id="IPR036412">
    <property type="entry name" value="HAD-like_sf"/>
</dbReference>
<dbReference type="CDD" id="cd03788">
    <property type="entry name" value="GT20_TPS"/>
    <property type="match status" value="1"/>
</dbReference>
<proteinExistence type="inferred from homology"/>
<dbReference type="InterPro" id="IPR006379">
    <property type="entry name" value="HAD-SF_hydro_IIB"/>
</dbReference>